<evidence type="ECO:0000256" key="7">
    <source>
        <dbReference type="SAM" id="Phobius"/>
    </source>
</evidence>
<evidence type="ECO:0000313" key="9">
    <source>
        <dbReference type="Proteomes" id="UP001196843"/>
    </source>
</evidence>
<dbReference type="Pfam" id="PF03706">
    <property type="entry name" value="LPG_synthase_TM"/>
    <property type="match status" value="1"/>
</dbReference>
<feature type="transmembrane region" description="Helical" evidence="7">
    <location>
        <begin position="297"/>
        <end position="315"/>
    </location>
</feature>
<dbReference type="RefSeq" id="WP_220299103.1">
    <property type="nucleotide sequence ID" value="NZ_JAEUAW010000001.1"/>
</dbReference>
<feature type="transmembrane region" description="Helical" evidence="7">
    <location>
        <begin position="170"/>
        <end position="192"/>
    </location>
</feature>
<evidence type="ECO:0000256" key="4">
    <source>
        <dbReference type="ARBA" id="ARBA00022989"/>
    </source>
</evidence>
<feature type="transmembrane region" description="Helical" evidence="7">
    <location>
        <begin position="274"/>
        <end position="291"/>
    </location>
</feature>
<feature type="region of interest" description="Disordered" evidence="6">
    <location>
        <begin position="331"/>
        <end position="353"/>
    </location>
</feature>
<dbReference type="PANTHER" id="PTHR40277">
    <property type="entry name" value="BLL5419 PROTEIN"/>
    <property type="match status" value="1"/>
</dbReference>
<evidence type="ECO:0000256" key="5">
    <source>
        <dbReference type="ARBA" id="ARBA00023136"/>
    </source>
</evidence>
<protein>
    <submittedName>
        <fullName evidence="8">Flippase-like domain-containing protein</fullName>
    </submittedName>
</protein>
<proteinExistence type="predicted"/>
<keyword evidence="3 7" id="KW-0812">Transmembrane</keyword>
<feature type="transmembrane region" description="Helical" evidence="7">
    <location>
        <begin position="248"/>
        <end position="267"/>
    </location>
</feature>
<dbReference type="InterPro" id="IPR022791">
    <property type="entry name" value="L-PG_synthase/AglD"/>
</dbReference>
<comment type="caution">
    <text evidence="8">The sequence shown here is derived from an EMBL/GenBank/DDBJ whole genome shotgun (WGS) entry which is preliminary data.</text>
</comment>
<sequence length="353" mass="35014">MAALTATALPAARRVAGRPAVRTVVRVAAGLAVVAATALIVGVGPFLHGVTAITPAAVIAAIGLIAVSTAAAAWRWRVVATGFGMPLPWHEAFGAYYRSQFLNAVLPGGVVGDVHRAYAHGRPHERVGGAARAVAAERVFGQVVQFTLTVAVLLPLAAHQSAWGAAFAPVAWGAGGLAALAALGVGVAAVLPRPRRALRREFGMLRPLLVRPAAVTAIVLSSTVVVAAHVALFVVAALATGVDADPGGLLAAGLVVLAASALPINVGGWGPREAAAGAAFALAGFGGAAGVATSTAFGVLALLAVAPGALVLLVGRSRDTSPALTWRRCTRHASVSRTSTPSHPSEGGAGAGG</sequence>
<evidence type="ECO:0000313" key="8">
    <source>
        <dbReference type="EMBL" id="MBW9092356.1"/>
    </source>
</evidence>
<accession>A0ABS7HHF5</accession>
<keyword evidence="5 7" id="KW-0472">Membrane</keyword>
<keyword evidence="2" id="KW-1003">Cell membrane</keyword>
<dbReference type="EMBL" id="JAEUAW010000001">
    <property type="protein sequence ID" value="MBW9092356.1"/>
    <property type="molecule type" value="Genomic_DNA"/>
</dbReference>
<gene>
    <name evidence="8" type="ORF">JNB62_01520</name>
</gene>
<feature type="transmembrane region" description="Helical" evidence="7">
    <location>
        <begin position="27"/>
        <end position="47"/>
    </location>
</feature>
<keyword evidence="4 7" id="KW-1133">Transmembrane helix</keyword>
<comment type="subcellular location">
    <subcellularLocation>
        <location evidence="1">Cell membrane</location>
        <topology evidence="1">Multi-pass membrane protein</topology>
    </subcellularLocation>
</comment>
<organism evidence="8 9">
    <name type="scientific">Microbacterium jejuense</name>
    <dbReference type="NCBI Taxonomy" id="1263637"/>
    <lineage>
        <taxon>Bacteria</taxon>
        <taxon>Bacillati</taxon>
        <taxon>Actinomycetota</taxon>
        <taxon>Actinomycetes</taxon>
        <taxon>Micrococcales</taxon>
        <taxon>Microbacteriaceae</taxon>
        <taxon>Microbacterium</taxon>
    </lineage>
</organism>
<reference evidence="8 9" key="1">
    <citation type="journal article" date="2021" name="MBio">
        <title>Poor Competitiveness of Bradyrhizobium in Pigeon Pea Root Colonization in Indian Soils.</title>
        <authorList>
            <person name="Chalasani D."/>
            <person name="Basu A."/>
            <person name="Pullabhotla S.V.S.R.N."/>
            <person name="Jorrin B."/>
            <person name="Neal A.L."/>
            <person name="Poole P.S."/>
            <person name="Podile A.R."/>
            <person name="Tkacz A."/>
        </authorList>
    </citation>
    <scope>NUCLEOTIDE SEQUENCE [LARGE SCALE GENOMIC DNA]</scope>
    <source>
        <strain evidence="8 9">HU14</strain>
    </source>
</reference>
<dbReference type="Proteomes" id="UP001196843">
    <property type="component" value="Unassembled WGS sequence"/>
</dbReference>
<name>A0ABS7HHF5_9MICO</name>
<dbReference type="PANTHER" id="PTHR40277:SF1">
    <property type="entry name" value="BLL5419 PROTEIN"/>
    <property type="match status" value="1"/>
</dbReference>
<feature type="transmembrane region" description="Helical" evidence="7">
    <location>
        <begin position="139"/>
        <end position="158"/>
    </location>
</feature>
<keyword evidence="9" id="KW-1185">Reference proteome</keyword>
<feature type="transmembrane region" description="Helical" evidence="7">
    <location>
        <begin position="54"/>
        <end position="76"/>
    </location>
</feature>
<evidence type="ECO:0000256" key="6">
    <source>
        <dbReference type="SAM" id="MobiDB-lite"/>
    </source>
</evidence>
<evidence type="ECO:0000256" key="2">
    <source>
        <dbReference type="ARBA" id="ARBA00022475"/>
    </source>
</evidence>
<feature type="compositionally biased region" description="Polar residues" evidence="6">
    <location>
        <begin position="333"/>
        <end position="343"/>
    </location>
</feature>
<evidence type="ECO:0000256" key="3">
    <source>
        <dbReference type="ARBA" id="ARBA00022692"/>
    </source>
</evidence>
<feature type="transmembrane region" description="Helical" evidence="7">
    <location>
        <begin position="213"/>
        <end position="242"/>
    </location>
</feature>
<evidence type="ECO:0000256" key="1">
    <source>
        <dbReference type="ARBA" id="ARBA00004651"/>
    </source>
</evidence>